<sequence length="251" mass="28373">MKKYNIAITGASKGLGKHLALNLASQNRHFFLSARDEQALKQSKQDLEKLACSAEFYSFDVGDERMSYEWCERIFKQRLDLLILNAGISSGLDDSAKKQIQVSKVNCLGVANIIFHAIEYMQKQELIGGKRGHIVLMASIASFVCLPNAPSYSASKHYLKSLAQSLSMAYPEIKITLICPGFIKTELTKHINNKYINKIMLDVDVAAKKITKAIEKEKRFYAFPFYLFFLAKLYSLLPKCLQKICASKVRL</sequence>
<dbReference type="GO" id="GO:0016616">
    <property type="term" value="F:oxidoreductase activity, acting on the CH-OH group of donors, NAD or NADP as acceptor"/>
    <property type="evidence" value="ECO:0007669"/>
    <property type="project" value="TreeGrafter"/>
</dbReference>
<evidence type="ECO:0000313" key="4">
    <source>
        <dbReference type="EMBL" id="ASQ29927.1"/>
    </source>
</evidence>
<dbReference type="KEGG" id="cavi:CAV_0255"/>
<reference evidence="4 5" key="1">
    <citation type="submission" date="2017-07" db="EMBL/GenBank/DDBJ databases">
        <title>Analysis of two Campylobacter avium genomes and identification of a novel hippuricase gene.</title>
        <authorList>
            <person name="Miller W.G."/>
            <person name="Chapman M.H."/>
            <person name="Yee E."/>
            <person name="Revez J."/>
            <person name="Bono J.L."/>
            <person name="Rossi M."/>
        </authorList>
    </citation>
    <scope>NUCLEOTIDE SEQUENCE [LARGE SCALE GENOMIC DNA]</scope>
    <source>
        <strain evidence="4 5">LMG 24591</strain>
    </source>
</reference>
<dbReference type="RefSeq" id="WP_094324717.1">
    <property type="nucleotide sequence ID" value="NZ_CP022347.1"/>
</dbReference>
<protein>
    <submittedName>
        <fullName evidence="4">Short chain dehydrogenase/reductase</fullName>
    </submittedName>
</protein>
<dbReference type="InterPro" id="IPR036291">
    <property type="entry name" value="NAD(P)-bd_dom_sf"/>
</dbReference>
<dbReference type="InterPro" id="IPR020904">
    <property type="entry name" value="Sc_DH/Rdtase_CS"/>
</dbReference>
<dbReference type="Proteomes" id="UP000201169">
    <property type="component" value="Chromosome"/>
</dbReference>
<evidence type="ECO:0000256" key="1">
    <source>
        <dbReference type="ARBA" id="ARBA00006484"/>
    </source>
</evidence>
<proteinExistence type="inferred from homology"/>
<dbReference type="PANTHER" id="PTHR24322:SF736">
    <property type="entry name" value="RETINOL DEHYDROGENASE 10"/>
    <property type="match status" value="1"/>
</dbReference>
<dbReference type="OrthoDB" id="5419864at2"/>
<dbReference type="PRINTS" id="PR00080">
    <property type="entry name" value="SDRFAMILY"/>
</dbReference>
<dbReference type="Gene3D" id="3.40.50.720">
    <property type="entry name" value="NAD(P)-binding Rossmann-like Domain"/>
    <property type="match status" value="1"/>
</dbReference>
<gene>
    <name evidence="4" type="ORF">CAV_0255</name>
</gene>
<keyword evidence="5" id="KW-1185">Reference proteome</keyword>
<organism evidence="4 5">
    <name type="scientific">Campylobacter avium LMG 24591</name>
    <dbReference type="NCBI Taxonomy" id="522484"/>
    <lineage>
        <taxon>Bacteria</taxon>
        <taxon>Pseudomonadati</taxon>
        <taxon>Campylobacterota</taxon>
        <taxon>Epsilonproteobacteria</taxon>
        <taxon>Campylobacterales</taxon>
        <taxon>Campylobacteraceae</taxon>
        <taxon>Campylobacter</taxon>
    </lineage>
</organism>
<evidence type="ECO:0000256" key="2">
    <source>
        <dbReference type="ARBA" id="ARBA00023002"/>
    </source>
</evidence>
<accession>A0A222MV48</accession>
<dbReference type="EMBL" id="CP022347">
    <property type="protein sequence ID" value="ASQ29927.1"/>
    <property type="molecule type" value="Genomic_DNA"/>
</dbReference>
<dbReference type="PROSITE" id="PS00061">
    <property type="entry name" value="ADH_SHORT"/>
    <property type="match status" value="1"/>
</dbReference>
<dbReference type="InterPro" id="IPR002347">
    <property type="entry name" value="SDR_fam"/>
</dbReference>
<name>A0A222MV48_9BACT</name>
<dbReference type="PANTHER" id="PTHR24322">
    <property type="entry name" value="PKSB"/>
    <property type="match status" value="1"/>
</dbReference>
<dbReference type="AlphaFoldDB" id="A0A222MV48"/>
<dbReference type="PRINTS" id="PR00081">
    <property type="entry name" value="GDHRDH"/>
</dbReference>
<dbReference type="SUPFAM" id="SSF51735">
    <property type="entry name" value="NAD(P)-binding Rossmann-fold domains"/>
    <property type="match status" value="1"/>
</dbReference>
<dbReference type="Pfam" id="PF00106">
    <property type="entry name" value="adh_short"/>
    <property type="match status" value="1"/>
</dbReference>
<evidence type="ECO:0000256" key="3">
    <source>
        <dbReference type="RuleBase" id="RU000363"/>
    </source>
</evidence>
<comment type="similarity">
    <text evidence="1 3">Belongs to the short-chain dehydrogenases/reductases (SDR) family.</text>
</comment>
<evidence type="ECO:0000313" key="5">
    <source>
        <dbReference type="Proteomes" id="UP000201169"/>
    </source>
</evidence>
<keyword evidence="2" id="KW-0560">Oxidoreductase</keyword>